<keyword evidence="2 7" id="KW-0808">Transferase</keyword>
<comment type="similarity">
    <text evidence="7 8">Belongs to the polyphosphate kinase 1 (PPK1) family.</text>
</comment>
<dbReference type="EMBL" id="JAUKUC010000001">
    <property type="protein sequence ID" value="MDO1511169.1"/>
    <property type="molecule type" value="Genomic_DNA"/>
</dbReference>
<dbReference type="InterPro" id="IPR001736">
    <property type="entry name" value="PLipase_D/transphosphatidylase"/>
</dbReference>
<dbReference type="Gene3D" id="3.30.870.10">
    <property type="entry name" value="Endonuclease Chain A"/>
    <property type="match status" value="2"/>
</dbReference>
<dbReference type="Pfam" id="PF02503">
    <property type="entry name" value="PP_kinase"/>
    <property type="match status" value="1"/>
</dbReference>
<feature type="binding site" evidence="7">
    <location>
        <position position="44"/>
    </location>
    <ligand>
        <name>ATP</name>
        <dbReference type="ChEBI" id="CHEBI:30616"/>
    </ligand>
</feature>
<dbReference type="InterPro" id="IPR025200">
    <property type="entry name" value="PPK_C_dom2"/>
</dbReference>
<keyword evidence="7" id="KW-0479">Metal-binding</keyword>
<feature type="domain" description="PLD phosphodiesterase" evidence="9">
    <location>
        <begin position="577"/>
        <end position="607"/>
    </location>
</feature>
<comment type="function">
    <text evidence="7 8">Catalyzes the reversible transfer of the terminal phosphate of ATP to form a long-chain polyphosphate (polyP).</text>
</comment>
<dbReference type="NCBIfam" id="TIGR03705">
    <property type="entry name" value="poly_P_kin"/>
    <property type="match status" value="1"/>
</dbReference>
<gene>
    <name evidence="10" type="primary">ppk1</name>
    <name evidence="7" type="synonym">ppk</name>
    <name evidence="10" type="ORF">Q2T41_00645</name>
</gene>
<dbReference type="SUPFAM" id="SSF56024">
    <property type="entry name" value="Phospholipase D/nuclease"/>
    <property type="match status" value="2"/>
</dbReference>
<evidence type="ECO:0000256" key="5">
    <source>
        <dbReference type="ARBA" id="ARBA00022840"/>
    </source>
</evidence>
<evidence type="ECO:0000313" key="10">
    <source>
        <dbReference type="EMBL" id="MDO1511169.1"/>
    </source>
</evidence>
<proteinExistence type="inferred from homology"/>
<dbReference type="InterPro" id="IPR025198">
    <property type="entry name" value="PPK_N_dom"/>
</dbReference>
<keyword evidence="3 7" id="KW-0547">Nucleotide-binding</keyword>
<dbReference type="Pfam" id="PF17941">
    <property type="entry name" value="PP_kinase_C_1"/>
    <property type="match status" value="1"/>
</dbReference>
<dbReference type="NCBIfam" id="NF003917">
    <property type="entry name" value="PRK05443.1-1"/>
    <property type="match status" value="1"/>
</dbReference>
<keyword evidence="4 7" id="KW-0418">Kinase</keyword>
<organism evidence="10 11">
    <name type="scientific">Maribacter confluentis</name>
    <dbReference type="NCBI Taxonomy" id="1656093"/>
    <lineage>
        <taxon>Bacteria</taxon>
        <taxon>Pseudomonadati</taxon>
        <taxon>Bacteroidota</taxon>
        <taxon>Flavobacteriia</taxon>
        <taxon>Flavobacteriales</taxon>
        <taxon>Flavobacteriaceae</taxon>
        <taxon>Maribacter</taxon>
    </lineage>
</organism>
<dbReference type="Pfam" id="PF13090">
    <property type="entry name" value="PP_kinase_C"/>
    <property type="match status" value="1"/>
</dbReference>
<evidence type="ECO:0000256" key="8">
    <source>
        <dbReference type="RuleBase" id="RU003800"/>
    </source>
</evidence>
<keyword evidence="6 7" id="KW-0460">Magnesium</keyword>
<keyword evidence="5 7" id="KW-0067">ATP-binding</keyword>
<dbReference type="CDD" id="cd09164">
    <property type="entry name" value="PLDc_EcPPK1_C1_like"/>
    <property type="match status" value="1"/>
</dbReference>
<evidence type="ECO:0000256" key="4">
    <source>
        <dbReference type="ARBA" id="ARBA00022777"/>
    </source>
</evidence>
<evidence type="ECO:0000256" key="1">
    <source>
        <dbReference type="ARBA" id="ARBA00022553"/>
    </source>
</evidence>
<feature type="active site" description="Phosphohistidine intermediate" evidence="7">
    <location>
        <position position="421"/>
    </location>
</feature>
<dbReference type="GO" id="GO:0008976">
    <property type="term" value="F:polyphosphate kinase activity"/>
    <property type="evidence" value="ECO:0007669"/>
    <property type="project" value="UniProtKB-EC"/>
</dbReference>
<dbReference type="InterPro" id="IPR036832">
    <property type="entry name" value="PPK_N_dom_sf"/>
</dbReference>
<sequence>MKNKNLKHRDINWLYFNERVLLEAANKSTPLLERLKFLAIFSSNLDEYFKVRVSGLRQIRQLDKKLRKKLMLKANSTLKHILKTIEQQQITFGKVIATTLNELEKHHIFLRNPSEFNDEQKVFLTNLFHTSIQPYCKIHSTTNNVSLIDGALYLVVHHKNNEYSLVQIPTDQADRFIKLPGDHHQYCYLDDVVRLNMDKLFTNQEITQCYSIKLSRDAELYLEDDYTDAALVEKIYNSLNKRETGQATRLLYDSNMPNKLLNVLKTHLNLGEADLSPGGTYHNLSDFFSFPRPKGTEHLQYEPKPALPHPVLSTSKNVFETIAKKDQLVHFPYQDFNVIEKFLESAANDPQVTAIKMTIYRIAEKSALSNALLKALDNGKEVTLFVEAQARFDEANNIKWGRIFQEKGAKVIFSIPQVKVHSKIAMVFRKEDDKLRRYAYIGTGNFNAKTATIYCDHGLFTAHKKITKDLKQVFEVLERKLIIPKLKRLLVSPFTTRITFLNLIQNEIDAAKSGKHAAITAKMNSLEDADMINALYRAVNAGVKVRLIVRGFCCYLKAIGDPDAPMKDSILITSIIDRYLEHGRIYLFENGGNELMYVGSADWMTRNLDRRIEVLTPILDPDIFSELKHILTLQLNDNQKARILDIENSNKKVTAQDHQELVRSQYAIYGYLKNKLNENR</sequence>
<comment type="PTM">
    <text evidence="7 8">An intermediate of this reaction is the autophosphorylated ppk in which a phosphate is covalently linked to a histidine residue through a N-P bond.</text>
</comment>
<dbReference type="InterPro" id="IPR041108">
    <property type="entry name" value="PP_kinase_C_1"/>
</dbReference>
<evidence type="ECO:0000256" key="6">
    <source>
        <dbReference type="ARBA" id="ARBA00022842"/>
    </source>
</evidence>
<feature type="binding site" evidence="7">
    <location>
        <position position="582"/>
    </location>
    <ligand>
        <name>ATP</name>
        <dbReference type="ChEBI" id="CHEBI:30616"/>
    </ligand>
</feature>
<evidence type="ECO:0000256" key="7">
    <source>
        <dbReference type="HAMAP-Rule" id="MF_00347"/>
    </source>
</evidence>
<dbReference type="HAMAP" id="MF_00347">
    <property type="entry name" value="Polyphosphate_kinase"/>
    <property type="match status" value="1"/>
</dbReference>
<dbReference type="InterPro" id="IPR024953">
    <property type="entry name" value="PP_kinase_middle"/>
</dbReference>
<dbReference type="Gene3D" id="3.30.1840.10">
    <property type="entry name" value="Polyphosphate kinase middle domain"/>
    <property type="match status" value="1"/>
</dbReference>
<protein>
    <recommendedName>
        <fullName evidence="7 8">Polyphosphate kinase</fullName>
        <ecNumber evidence="7 8">2.7.4.1</ecNumber>
    </recommendedName>
    <alternativeName>
        <fullName evidence="7">ATP-polyphosphate phosphotransferase</fullName>
    </alternativeName>
    <alternativeName>
        <fullName evidence="7">Polyphosphoric acid kinase</fullName>
    </alternativeName>
</protein>
<comment type="cofactor">
    <cofactor evidence="7">
        <name>Mg(2+)</name>
        <dbReference type="ChEBI" id="CHEBI:18420"/>
    </cofactor>
</comment>
<dbReference type="PANTHER" id="PTHR30218">
    <property type="entry name" value="POLYPHOSPHATE KINASE"/>
    <property type="match status" value="1"/>
</dbReference>
<evidence type="ECO:0000256" key="3">
    <source>
        <dbReference type="ARBA" id="ARBA00022741"/>
    </source>
</evidence>
<comment type="catalytic activity">
    <reaction evidence="7 8">
        <text>[phosphate](n) + ATP = [phosphate](n+1) + ADP</text>
        <dbReference type="Rhea" id="RHEA:19573"/>
        <dbReference type="Rhea" id="RHEA-COMP:9859"/>
        <dbReference type="Rhea" id="RHEA-COMP:14280"/>
        <dbReference type="ChEBI" id="CHEBI:16838"/>
        <dbReference type="ChEBI" id="CHEBI:30616"/>
        <dbReference type="ChEBI" id="CHEBI:456216"/>
        <dbReference type="EC" id="2.7.4.1"/>
    </reaction>
</comment>
<keyword evidence="1 7" id="KW-0597">Phosphoprotein</keyword>
<evidence type="ECO:0000259" key="9">
    <source>
        <dbReference type="PROSITE" id="PS50035"/>
    </source>
</evidence>
<accession>A0ABT8RLH8</accession>
<reference evidence="10" key="1">
    <citation type="journal article" date="2014" name="Int. J. Syst. Evol. Microbiol.">
        <title>Complete genome of a new Firmicutes species belonging to the dominant human colonic microbiota ('Ruminococcus bicirculans') reveals two chromosomes and a selective capacity to utilize plant glucans.</title>
        <authorList>
            <consortium name="NISC Comparative Sequencing Program"/>
            <person name="Wegmann U."/>
            <person name="Louis P."/>
            <person name="Goesmann A."/>
            <person name="Henrissat B."/>
            <person name="Duncan S.H."/>
            <person name="Flint H.J."/>
        </authorList>
    </citation>
    <scope>NUCLEOTIDE SEQUENCE</scope>
    <source>
        <strain evidence="10">CECT 8869</strain>
    </source>
</reference>
<name>A0ABT8RLH8_9FLAO</name>
<dbReference type="SUPFAM" id="SSF143724">
    <property type="entry name" value="PHP14-like"/>
    <property type="match status" value="1"/>
</dbReference>
<dbReference type="InterPro" id="IPR036830">
    <property type="entry name" value="PP_kinase_middle_dom_sf"/>
</dbReference>
<comment type="caution">
    <text evidence="10">The sequence shown here is derived from an EMBL/GenBank/DDBJ whole genome shotgun (WGS) entry which is preliminary data.</text>
</comment>
<dbReference type="RefSeq" id="WP_304434238.1">
    <property type="nucleotide sequence ID" value="NZ_JAUKUC010000001.1"/>
</dbReference>
<dbReference type="Gene3D" id="1.20.58.310">
    <property type="entry name" value="Polyphosphate kinase N-terminal domain"/>
    <property type="match status" value="1"/>
</dbReference>
<dbReference type="PIRSF" id="PIRSF015589">
    <property type="entry name" value="PP_kinase"/>
    <property type="match status" value="1"/>
</dbReference>
<reference evidence="10" key="2">
    <citation type="submission" date="2023-06" db="EMBL/GenBank/DDBJ databases">
        <authorList>
            <person name="Lucena T."/>
            <person name="Sun Q."/>
        </authorList>
    </citation>
    <scope>NUCLEOTIDE SEQUENCE</scope>
    <source>
        <strain evidence="10">CECT 8869</strain>
    </source>
</reference>
<feature type="binding site" evidence="7">
    <location>
        <position position="391"/>
    </location>
    <ligand>
        <name>Mg(2+)</name>
        <dbReference type="ChEBI" id="CHEBI:18420"/>
    </ligand>
</feature>
<dbReference type="InterPro" id="IPR003414">
    <property type="entry name" value="PP_kinase"/>
</dbReference>
<evidence type="ECO:0000313" key="11">
    <source>
        <dbReference type="Proteomes" id="UP001168579"/>
    </source>
</evidence>
<dbReference type="Pfam" id="PF13089">
    <property type="entry name" value="PP_kinase_N"/>
    <property type="match status" value="1"/>
</dbReference>
<feature type="binding site" evidence="7">
    <location>
        <position position="454"/>
    </location>
    <ligand>
        <name>ATP</name>
        <dbReference type="ChEBI" id="CHEBI:30616"/>
    </ligand>
</feature>
<dbReference type="PROSITE" id="PS50035">
    <property type="entry name" value="PLD"/>
    <property type="match status" value="1"/>
</dbReference>
<dbReference type="EC" id="2.7.4.1" evidence="7 8"/>
<feature type="binding site" evidence="7">
    <location>
        <position position="361"/>
    </location>
    <ligand>
        <name>Mg(2+)</name>
        <dbReference type="ChEBI" id="CHEBI:18420"/>
    </ligand>
</feature>
<dbReference type="Proteomes" id="UP001168579">
    <property type="component" value="Unassembled WGS sequence"/>
</dbReference>
<feature type="binding site" evidence="7">
    <location>
        <position position="550"/>
    </location>
    <ligand>
        <name>ATP</name>
        <dbReference type="ChEBI" id="CHEBI:30616"/>
    </ligand>
</feature>
<dbReference type="PANTHER" id="PTHR30218:SF0">
    <property type="entry name" value="POLYPHOSPHATE KINASE"/>
    <property type="match status" value="1"/>
</dbReference>
<dbReference type="SUPFAM" id="SSF140356">
    <property type="entry name" value="PPK N-terminal domain-like"/>
    <property type="match status" value="1"/>
</dbReference>
<evidence type="ECO:0000256" key="2">
    <source>
        <dbReference type="ARBA" id="ARBA00022679"/>
    </source>
</evidence>
<keyword evidence="11" id="KW-1185">Reference proteome</keyword>